<dbReference type="InterPro" id="IPR025563">
    <property type="entry name" value="DUF4286"/>
</dbReference>
<dbReference type="Pfam" id="PF14114">
    <property type="entry name" value="DUF4286"/>
    <property type="match status" value="1"/>
</dbReference>
<comment type="caution">
    <text evidence="1">The sequence shown here is derived from an EMBL/GenBank/DDBJ whole genome shotgun (WGS) entry which is preliminary data.</text>
</comment>
<gene>
    <name evidence="1" type="ORF">IC612_07475</name>
</gene>
<proteinExistence type="predicted"/>
<evidence type="ECO:0000313" key="2">
    <source>
        <dbReference type="Proteomes" id="UP000694480"/>
    </source>
</evidence>
<reference evidence="1" key="1">
    <citation type="submission" date="2020-11" db="EMBL/GenBank/DDBJ databases">
        <title>Genome seq and assembly of Planobacterium sp.</title>
        <authorList>
            <person name="Chhetri G."/>
        </authorList>
    </citation>
    <scope>NUCLEOTIDE SEQUENCE</scope>
    <source>
        <strain evidence="1">GCR5</strain>
    </source>
</reference>
<name>A0A931E8B7_9FLAO</name>
<keyword evidence="2" id="KW-1185">Reference proteome</keyword>
<sequence>MSVLSLTFHTTAAIEQEWNSYAQKELEELVNNLWDVEKYMLSQVESEMLSEGSNTNVLLVFASPQKRMEFLESELQNITERILERFGDQVLVFKTLLNPLSSTL</sequence>
<dbReference type="EMBL" id="JADKYY010000008">
    <property type="protein sequence ID" value="MBF5027636.1"/>
    <property type="molecule type" value="Genomic_DNA"/>
</dbReference>
<dbReference type="Proteomes" id="UP000694480">
    <property type="component" value="Unassembled WGS sequence"/>
</dbReference>
<accession>A0A931E8B7</accession>
<protein>
    <submittedName>
        <fullName evidence="1">DUF4286 family protein</fullName>
    </submittedName>
</protein>
<organism evidence="1 2">
    <name type="scientific">Planobacterium oryzisoli</name>
    <dbReference type="NCBI Taxonomy" id="2771435"/>
    <lineage>
        <taxon>Bacteria</taxon>
        <taxon>Pseudomonadati</taxon>
        <taxon>Bacteroidota</taxon>
        <taxon>Flavobacteriia</taxon>
        <taxon>Flavobacteriales</taxon>
        <taxon>Weeksellaceae</taxon>
        <taxon>Chryseobacterium group</taxon>
        <taxon>Chryseobacterium</taxon>
    </lineage>
</organism>
<evidence type="ECO:0000313" key="1">
    <source>
        <dbReference type="EMBL" id="MBF5027636.1"/>
    </source>
</evidence>
<dbReference type="AlphaFoldDB" id="A0A931E8B7"/>
<dbReference type="RefSeq" id="WP_194739563.1">
    <property type="nucleotide sequence ID" value="NZ_JADKYY010000008.1"/>
</dbReference>